<dbReference type="SUPFAM" id="SSF81301">
    <property type="entry name" value="Nucleotidyltransferase"/>
    <property type="match status" value="1"/>
</dbReference>
<keyword evidence="2 13" id="KW-0808">Transferase</keyword>
<reference evidence="15 16" key="1">
    <citation type="journal article" date="2014" name="MBio">
        <title>Differential genome evolution between companion symbionts in an insect-bacterial symbiosis.</title>
        <authorList>
            <person name="Bennett G.M."/>
            <person name="McCutcheon J.P."/>
            <person name="MacDonald B.R."/>
            <person name="Romanovicz D."/>
            <person name="Moran N.A."/>
        </authorList>
    </citation>
    <scope>NUCLEOTIDE SEQUENCE [LARGE SCALE GENOMIC DNA]</scope>
    <source>
        <strain evidence="15 16">BGSS</strain>
    </source>
</reference>
<comment type="function">
    <text evidence="13">Catalyzes the addition and repair of the essential 3'-terminal CCA sequence in tRNAs without using a nucleic acid template. Adds these three nucleotides in the order of C, C, and A to the tRNA nucleotide-73, using CTP and ATP as substrates and producing inorganic pyrophosphate. tRNA 3'-terminal CCA addition is required both for tRNA processing and repair. Also involved in tRNA surveillance by mediating tandem CCA addition to generate a CCACCA at the 3' terminus of unstable tRNAs. While stable tRNAs receive only 3'-terminal CCA, unstable tRNAs are marked with CCACCA and rapidly degraded.</text>
</comment>
<evidence type="ECO:0000256" key="1">
    <source>
        <dbReference type="ARBA" id="ARBA00022596"/>
    </source>
</evidence>
<evidence type="ECO:0000256" key="4">
    <source>
        <dbReference type="ARBA" id="ARBA00022695"/>
    </source>
</evidence>
<dbReference type="InterPro" id="IPR050124">
    <property type="entry name" value="tRNA_CCA-adding_enzyme"/>
</dbReference>
<dbReference type="Gene3D" id="3.30.460.10">
    <property type="entry name" value="Beta Polymerase, domain 2"/>
    <property type="match status" value="1"/>
</dbReference>
<comment type="miscellaneous">
    <text evidence="13">A single active site specifically recognizes both ATP and CTP and is responsible for their addition.</text>
</comment>
<dbReference type="GO" id="GO:0160016">
    <property type="term" value="F:CCACCA tRNA nucleotidyltransferase activity"/>
    <property type="evidence" value="ECO:0007669"/>
    <property type="project" value="RHEA"/>
</dbReference>
<dbReference type="GO" id="GO:0016791">
    <property type="term" value="F:phosphatase activity"/>
    <property type="evidence" value="ECO:0007669"/>
    <property type="project" value="UniProtKB-UniRule"/>
</dbReference>
<dbReference type="EMBL" id="CP008985">
    <property type="protein sequence ID" value="AIN47541.1"/>
    <property type="molecule type" value="Genomic_DNA"/>
</dbReference>
<feature type="binding site" evidence="13">
    <location>
        <position position="23"/>
    </location>
    <ligand>
        <name>Mg(2+)</name>
        <dbReference type="ChEBI" id="CHEBI:18420"/>
    </ligand>
</feature>
<dbReference type="PANTHER" id="PTHR47545">
    <property type="entry name" value="MULTIFUNCTIONAL CCA PROTEIN"/>
    <property type="match status" value="1"/>
</dbReference>
<keyword evidence="5 13" id="KW-0479">Metal-binding</keyword>
<dbReference type="GO" id="GO:0005524">
    <property type="term" value="F:ATP binding"/>
    <property type="evidence" value="ECO:0007669"/>
    <property type="project" value="UniProtKB-UniRule"/>
</dbReference>
<dbReference type="SUPFAM" id="SSF81891">
    <property type="entry name" value="Poly A polymerase C-terminal region-like"/>
    <property type="match status" value="1"/>
</dbReference>
<dbReference type="InterPro" id="IPR006674">
    <property type="entry name" value="HD_domain"/>
</dbReference>
<feature type="domain" description="HD" evidence="14">
    <location>
        <begin position="227"/>
        <end position="328"/>
    </location>
</feature>
<keyword evidence="4 13" id="KW-0548">Nucleotidyltransferase</keyword>
<protein>
    <recommendedName>
        <fullName evidence="13">Multifunctional CCA protein</fullName>
    </recommendedName>
    <domain>
        <recommendedName>
            <fullName evidence="13">CCA-adding enzyme</fullName>
            <ecNumber evidence="13">2.7.7.72</ecNumber>
        </recommendedName>
        <alternativeName>
            <fullName evidence="13">CCA tRNA nucleotidyltransferase</fullName>
        </alternativeName>
        <alternativeName>
            <fullName evidence="13">tRNA CCA-pyrophosphorylase</fullName>
        </alternativeName>
        <alternativeName>
            <fullName evidence="13">tRNA adenylyl-/cytidylyl-transferase</fullName>
        </alternativeName>
        <alternativeName>
            <fullName evidence="13">tRNA nucleotidyltransferase</fullName>
        </alternativeName>
        <alternativeName>
            <fullName evidence="13">tRNA-NT</fullName>
        </alternativeName>
    </domain>
    <domain>
        <recommendedName>
            <fullName evidence="13">2'-nucleotidase</fullName>
            <ecNumber evidence="13">3.1.3.-</ecNumber>
        </recommendedName>
    </domain>
    <domain>
        <recommendedName>
            <fullName evidence="13">2',3'-cyclic phosphodiesterase</fullName>
            <ecNumber evidence="13">3.1.4.-</ecNumber>
        </recommendedName>
    </domain>
    <domain>
        <recommendedName>
            <fullName evidence="13">Phosphatase</fullName>
        </recommendedName>
    </domain>
</protein>
<dbReference type="KEGG" id="bcib:IM45_1359"/>
<feature type="binding site" evidence="13">
    <location>
        <position position="11"/>
    </location>
    <ligand>
        <name>ATP</name>
        <dbReference type="ChEBI" id="CHEBI:30616"/>
    </ligand>
</feature>
<dbReference type="InterPro" id="IPR043519">
    <property type="entry name" value="NT_sf"/>
</dbReference>
<dbReference type="EC" id="2.7.7.72" evidence="13"/>
<dbReference type="GO" id="GO:0004112">
    <property type="term" value="F:cyclic-nucleotide phosphodiesterase activity"/>
    <property type="evidence" value="ECO:0007669"/>
    <property type="project" value="UniProtKB-UniRule"/>
</dbReference>
<evidence type="ECO:0000256" key="3">
    <source>
        <dbReference type="ARBA" id="ARBA00022694"/>
    </source>
</evidence>
<keyword evidence="6 13" id="KW-0547">Nucleotide-binding</keyword>
<evidence type="ECO:0000256" key="10">
    <source>
        <dbReference type="ARBA" id="ARBA00022842"/>
    </source>
</evidence>
<comment type="domain">
    <text evidence="13">Comprises two domains: an N-terminal domain containing the nucleotidyltransferase activity and a C-terminal HD domain associated with both phosphodiesterase and phosphatase activities.</text>
</comment>
<dbReference type="RefSeq" id="WP_038499331.1">
    <property type="nucleotide sequence ID" value="NZ_CP008985.1"/>
</dbReference>
<dbReference type="CDD" id="cd00077">
    <property type="entry name" value="HDc"/>
    <property type="match status" value="1"/>
</dbReference>
<evidence type="ECO:0000256" key="9">
    <source>
        <dbReference type="ARBA" id="ARBA00022840"/>
    </source>
</evidence>
<dbReference type="GO" id="GO:0042245">
    <property type="term" value="P:RNA repair"/>
    <property type="evidence" value="ECO:0007669"/>
    <property type="project" value="UniProtKB-KW"/>
</dbReference>
<evidence type="ECO:0000259" key="14">
    <source>
        <dbReference type="PROSITE" id="PS51831"/>
    </source>
</evidence>
<dbReference type="NCBIfam" id="NF008137">
    <property type="entry name" value="PRK10885.1"/>
    <property type="match status" value="1"/>
</dbReference>
<keyword evidence="10 13" id="KW-0460">Magnesium</keyword>
<dbReference type="Pfam" id="PF01966">
    <property type="entry name" value="HD"/>
    <property type="match status" value="1"/>
</dbReference>
<dbReference type="EC" id="3.1.3.-" evidence="13"/>
<comment type="subunit">
    <text evidence="13">Monomer. Can also form homodimers and oligomers.</text>
</comment>
<dbReference type="InterPro" id="IPR002646">
    <property type="entry name" value="PolA_pol_head_dom"/>
</dbReference>
<dbReference type="PIRSF" id="PIRSF000813">
    <property type="entry name" value="CCA_bact"/>
    <property type="match status" value="1"/>
</dbReference>
<keyword evidence="9 13" id="KW-0067">ATP-binding</keyword>
<comment type="catalytic activity">
    <reaction evidence="13">
        <text>a tRNA with a 3' CCA end + 2 CTP + ATP = a tRNA with a 3' CCACCA end + 3 diphosphate</text>
        <dbReference type="Rhea" id="RHEA:76235"/>
        <dbReference type="Rhea" id="RHEA-COMP:10468"/>
        <dbReference type="Rhea" id="RHEA-COMP:18655"/>
        <dbReference type="ChEBI" id="CHEBI:30616"/>
        <dbReference type="ChEBI" id="CHEBI:33019"/>
        <dbReference type="ChEBI" id="CHEBI:37563"/>
        <dbReference type="ChEBI" id="CHEBI:83071"/>
        <dbReference type="ChEBI" id="CHEBI:195187"/>
    </reaction>
</comment>
<dbReference type="Proteomes" id="UP000067325">
    <property type="component" value="Chromosome"/>
</dbReference>
<dbReference type="Pfam" id="PF01743">
    <property type="entry name" value="PolyA_pol"/>
    <property type="match status" value="1"/>
</dbReference>
<comment type="catalytic activity">
    <reaction evidence="13">
        <text>a tRNA precursor + 2 CTP + ATP = a tRNA with a 3' CCA end + 3 diphosphate</text>
        <dbReference type="Rhea" id="RHEA:14433"/>
        <dbReference type="Rhea" id="RHEA-COMP:10465"/>
        <dbReference type="Rhea" id="RHEA-COMP:10468"/>
        <dbReference type="ChEBI" id="CHEBI:30616"/>
        <dbReference type="ChEBI" id="CHEBI:33019"/>
        <dbReference type="ChEBI" id="CHEBI:37563"/>
        <dbReference type="ChEBI" id="CHEBI:74896"/>
        <dbReference type="ChEBI" id="CHEBI:83071"/>
        <dbReference type="EC" id="2.7.7.72"/>
    </reaction>
</comment>
<feature type="binding site" evidence="13">
    <location>
        <position position="21"/>
    </location>
    <ligand>
        <name>Mg(2+)</name>
        <dbReference type="ChEBI" id="CHEBI:18420"/>
    </ligand>
</feature>
<dbReference type="EC" id="3.1.4.-" evidence="13"/>
<dbReference type="HAMAP" id="MF_01262">
    <property type="entry name" value="CCA_bact_type2"/>
    <property type="match status" value="1"/>
</dbReference>
<proteinExistence type="inferred from homology"/>
<evidence type="ECO:0000256" key="2">
    <source>
        <dbReference type="ARBA" id="ARBA00022679"/>
    </source>
</evidence>
<dbReference type="InterPro" id="IPR003607">
    <property type="entry name" value="HD/PDEase_dom"/>
</dbReference>
<feature type="binding site" evidence="13">
    <location>
        <position position="92"/>
    </location>
    <ligand>
        <name>ATP</name>
        <dbReference type="ChEBI" id="CHEBI:30616"/>
    </ligand>
</feature>
<evidence type="ECO:0000256" key="7">
    <source>
        <dbReference type="ARBA" id="ARBA00022800"/>
    </source>
</evidence>
<dbReference type="GO" id="GO:0001680">
    <property type="term" value="P:tRNA 3'-terminal CCA addition"/>
    <property type="evidence" value="ECO:0007669"/>
    <property type="project" value="UniProtKB-UniRule"/>
</dbReference>
<dbReference type="PROSITE" id="PS51831">
    <property type="entry name" value="HD"/>
    <property type="match status" value="1"/>
</dbReference>
<keyword evidence="12 13" id="KW-0511">Multifunctional enzyme</keyword>
<evidence type="ECO:0000256" key="6">
    <source>
        <dbReference type="ARBA" id="ARBA00022741"/>
    </source>
</evidence>
<evidence type="ECO:0000256" key="8">
    <source>
        <dbReference type="ARBA" id="ARBA00022801"/>
    </source>
</evidence>
<dbReference type="eggNOG" id="COG0617">
    <property type="taxonomic scope" value="Bacteria"/>
</dbReference>
<feature type="binding site" evidence="13">
    <location>
        <position position="138"/>
    </location>
    <ligand>
        <name>CTP</name>
        <dbReference type="ChEBI" id="CHEBI:37563"/>
    </ligand>
</feature>
<feature type="binding site" evidence="13">
    <location>
        <position position="138"/>
    </location>
    <ligand>
        <name>ATP</name>
        <dbReference type="ChEBI" id="CHEBI:30616"/>
    </ligand>
</feature>
<evidence type="ECO:0000256" key="12">
    <source>
        <dbReference type="ARBA" id="ARBA00023268"/>
    </source>
</evidence>
<feature type="binding site" evidence="13">
    <location>
        <position position="11"/>
    </location>
    <ligand>
        <name>CTP</name>
        <dbReference type="ChEBI" id="CHEBI:37563"/>
    </ligand>
</feature>
<dbReference type="Pfam" id="PF12627">
    <property type="entry name" value="PolyA_pol_RNAbd"/>
    <property type="match status" value="1"/>
</dbReference>
<evidence type="ECO:0000313" key="15">
    <source>
        <dbReference type="EMBL" id="AIN47541.1"/>
    </source>
</evidence>
<organism evidence="15 16">
    <name type="scientific">Candidatus Palibaumannia cicadellinicola</name>
    <dbReference type="NCBI Taxonomy" id="186490"/>
    <lineage>
        <taxon>Bacteria</taxon>
        <taxon>Pseudomonadati</taxon>
        <taxon>Pseudomonadota</taxon>
        <taxon>Gammaproteobacteria</taxon>
        <taxon>Candidatus Palibaumannia</taxon>
    </lineage>
</organism>
<comment type="similarity">
    <text evidence="13">Belongs to the tRNA nucleotidyltransferase/poly(A) polymerase family. Bacterial CCA-adding enzyme type 1 subfamily.</text>
</comment>
<evidence type="ECO:0000256" key="13">
    <source>
        <dbReference type="HAMAP-Rule" id="MF_01261"/>
    </source>
</evidence>
<evidence type="ECO:0000313" key="16">
    <source>
        <dbReference type="Proteomes" id="UP000067325"/>
    </source>
</evidence>
<keyword evidence="1 13" id="KW-0533">Nickel</keyword>
<evidence type="ECO:0000256" key="5">
    <source>
        <dbReference type="ARBA" id="ARBA00022723"/>
    </source>
</evidence>
<accession>A0A088N2H5</accession>
<gene>
    <name evidence="13" type="primary">cca</name>
    <name evidence="15" type="ORF">IM45_1359</name>
</gene>
<comment type="cofactor">
    <cofactor evidence="13">
        <name>Mg(2+)</name>
        <dbReference type="ChEBI" id="CHEBI:18420"/>
    </cofactor>
    <text evidence="13">Magnesium is required for nucleotidyltransferase activity.</text>
</comment>
<dbReference type="GO" id="GO:0000287">
    <property type="term" value="F:magnesium ion binding"/>
    <property type="evidence" value="ECO:0007669"/>
    <property type="project" value="UniProtKB-UniRule"/>
</dbReference>
<evidence type="ECO:0000256" key="11">
    <source>
        <dbReference type="ARBA" id="ARBA00022884"/>
    </source>
</evidence>
<dbReference type="InterPro" id="IPR012006">
    <property type="entry name" value="CCA_bact"/>
</dbReference>
<feature type="binding site" evidence="13">
    <location>
        <position position="141"/>
    </location>
    <ligand>
        <name>ATP</name>
        <dbReference type="ChEBI" id="CHEBI:30616"/>
    </ligand>
</feature>
<dbReference type="HAMAP" id="MF_01261">
    <property type="entry name" value="CCA_bact_type1"/>
    <property type="match status" value="1"/>
</dbReference>
<keyword evidence="3 13" id="KW-0819">tRNA processing</keyword>
<dbReference type="GO" id="GO:0004810">
    <property type="term" value="F:CCA tRNA nucleotidyltransferase activity"/>
    <property type="evidence" value="ECO:0007669"/>
    <property type="project" value="UniProtKB-UniRule"/>
</dbReference>
<dbReference type="FunFam" id="1.10.3090.10:FF:000001">
    <property type="entry name" value="Multifunctional CCA protein"/>
    <property type="match status" value="1"/>
</dbReference>
<keyword evidence="11 13" id="KW-0694">RNA-binding</keyword>
<dbReference type="PANTHER" id="PTHR47545:SF1">
    <property type="entry name" value="MULTIFUNCTIONAL CCA PROTEIN"/>
    <property type="match status" value="1"/>
</dbReference>
<feature type="binding site" evidence="13">
    <location>
        <position position="141"/>
    </location>
    <ligand>
        <name>CTP</name>
        <dbReference type="ChEBI" id="CHEBI:37563"/>
    </ligand>
</feature>
<keyword evidence="8 13" id="KW-0378">Hydrolase</keyword>
<sequence>MEKYLVGGAVRNRLLQLPVAERDWVVIGATRQEMLMAGYQQVGKDFPVFLHPESGEEYALARFEKKSVMGGYTGFTYYASPEITLEEDLRRRDLTINAIACDAQGLLIDPYHGQRDIHQRWLRHVSEAFYEDPLRVLRVARFAAQLAHLNFRIVPDTLVMMQHMTGELPLLSPERVWKETEKALVTRNPQIYFQVLRDCGALKTLFPELDTLFGIPAPAKWHPEIDTGIHTLMTVAMTAQLSDNIAVRFASLCHDVGKGLTPRDKWPSHHGHGPAGVKLVNSLCKRLRVPNSLRNLAIIVTKYHDLLHCVAKLTPKKLITFFYAIDVWRRPERLEQMILISTADARGRTGFENHPYPQGELLREAYRIASSITSREVVDNGFTGQQIGEQLRQQRQRAIARWKQQGRY</sequence>
<dbReference type="Gene3D" id="1.10.3090.10">
    <property type="entry name" value="cca-adding enzyme, domain 2"/>
    <property type="match status" value="1"/>
</dbReference>
<feature type="binding site" evidence="13">
    <location>
        <position position="92"/>
    </location>
    <ligand>
        <name>CTP</name>
        <dbReference type="ChEBI" id="CHEBI:37563"/>
    </ligand>
</feature>
<dbReference type="GO" id="GO:0000049">
    <property type="term" value="F:tRNA binding"/>
    <property type="evidence" value="ECO:0007669"/>
    <property type="project" value="UniProtKB-UniRule"/>
</dbReference>
<dbReference type="OrthoDB" id="9805698at2"/>
<name>A0A088N2H5_9GAMM</name>
<dbReference type="AlphaFoldDB" id="A0A088N2H5"/>
<dbReference type="InterPro" id="IPR032828">
    <property type="entry name" value="PolyA_RNA-bd"/>
</dbReference>
<comment type="cofactor">
    <cofactor evidence="13">
        <name>Ni(2+)</name>
        <dbReference type="ChEBI" id="CHEBI:49786"/>
    </cofactor>
    <text evidence="13">Nickel for phosphatase activity.</text>
</comment>
<feature type="binding site" evidence="13">
    <location>
        <position position="8"/>
    </location>
    <ligand>
        <name>CTP</name>
        <dbReference type="ChEBI" id="CHEBI:37563"/>
    </ligand>
</feature>
<feature type="binding site" evidence="13">
    <location>
        <position position="8"/>
    </location>
    <ligand>
        <name>ATP</name>
        <dbReference type="ChEBI" id="CHEBI:30616"/>
    </ligand>
</feature>
<keyword evidence="7 13" id="KW-0692">RNA repair</keyword>